<feature type="region of interest" description="Disordered" evidence="1">
    <location>
        <begin position="213"/>
        <end position="304"/>
    </location>
</feature>
<reference evidence="3" key="2">
    <citation type="submission" date="2016-05" db="EMBL/GenBank/DDBJ databases">
        <authorList>
            <person name="Lavstsen T."/>
            <person name="Jespersen J.S."/>
        </authorList>
    </citation>
    <scope>NUCLEOTIDE SEQUENCE [LARGE SCALE GENOMIC DNA]</scope>
</reference>
<organism evidence="3 6">
    <name type="scientific">Plasmodium ovale curtisi</name>
    <dbReference type="NCBI Taxonomy" id="864141"/>
    <lineage>
        <taxon>Eukaryota</taxon>
        <taxon>Sar</taxon>
        <taxon>Alveolata</taxon>
        <taxon>Apicomplexa</taxon>
        <taxon>Aconoidasida</taxon>
        <taxon>Haemosporida</taxon>
        <taxon>Plasmodiidae</taxon>
        <taxon>Plasmodium</taxon>
        <taxon>Plasmodium (Plasmodium)</taxon>
    </lineage>
</organism>
<keyword evidence="2" id="KW-1133">Transmembrane helix</keyword>
<feature type="compositionally biased region" description="Basic and acidic residues" evidence="1">
    <location>
        <begin position="261"/>
        <end position="273"/>
    </location>
</feature>
<protein>
    <submittedName>
        <fullName evidence="3">PIR Superfamily Protein</fullName>
    </submittedName>
</protein>
<dbReference type="Proteomes" id="UP000078560">
    <property type="component" value="Unassembled WGS sequence"/>
</dbReference>
<accession>A0A1A8WAW9</accession>
<dbReference type="Pfam" id="PF05795">
    <property type="entry name" value="Plasmodium_Vir"/>
    <property type="match status" value="1"/>
</dbReference>
<dbReference type="AlphaFoldDB" id="A0A1A8WAW9"/>
<evidence type="ECO:0000313" key="4">
    <source>
        <dbReference type="EMBL" id="SBS98745.1"/>
    </source>
</evidence>
<dbReference type="EMBL" id="FLQU01000681">
    <property type="protein sequence ID" value="SBS89134.1"/>
    <property type="molecule type" value="Genomic_DNA"/>
</dbReference>
<feature type="transmembrane region" description="Helical" evidence="2">
    <location>
        <begin position="309"/>
        <end position="327"/>
    </location>
</feature>
<dbReference type="EMBL" id="FLQV01000910">
    <property type="protein sequence ID" value="SBS98745.1"/>
    <property type="molecule type" value="Genomic_DNA"/>
</dbReference>
<evidence type="ECO:0000256" key="2">
    <source>
        <dbReference type="SAM" id="Phobius"/>
    </source>
</evidence>
<dbReference type="InterPro" id="IPR008780">
    <property type="entry name" value="Plasmodium_Vir"/>
</dbReference>
<proteinExistence type="predicted"/>
<keyword evidence="2" id="KW-0472">Membrane</keyword>
<keyword evidence="2" id="KW-0812">Transmembrane</keyword>
<sequence length="381" mass="43724">MTKILQKTDLESLPSNLFYHRLNRGWGNCENLDIWSSIKSDLVDIHGIQNDLEYIMKSLCYVTKLKDGDTYYSESCYYLYYWLGNILFQKLHDQTLFSDVIGIIYSRLPSSNLNNKCNFNYSNITRNDFNKRKMVYDYSQNFPTIKSALSDYNQSCYKEYHNYINDTVAMYNELNKHCNGKDEDYCNEFKKIFLDYSNSELASLKCTLIQNISSPPEVPGSRRDQNQGLQRQQEHQQHVESRGDNTDPRGDSTGPRGDSTGPREDSTGPREDSTGPPVELSRSPGERTGEFSTDLPLPQVASSPGSHKVMATIIPILAILSIFFLLYKFTGLGQMARNLLIRKRINGMDSHEELTHKLLDSTYDSYAHPELNETYIGYQAT</sequence>
<reference evidence="5 6" key="1">
    <citation type="submission" date="2016-05" db="EMBL/GenBank/DDBJ databases">
        <authorList>
            <person name="Naeem Raeece"/>
        </authorList>
    </citation>
    <scope>NUCLEOTIDE SEQUENCE [LARGE SCALE GENOMIC DNA]</scope>
</reference>
<evidence type="ECO:0000313" key="5">
    <source>
        <dbReference type="Proteomes" id="UP000078546"/>
    </source>
</evidence>
<evidence type="ECO:0000313" key="3">
    <source>
        <dbReference type="EMBL" id="SBS89134.1"/>
    </source>
</evidence>
<feature type="compositionally biased region" description="Basic and acidic residues" evidence="1">
    <location>
        <begin position="232"/>
        <end position="250"/>
    </location>
</feature>
<evidence type="ECO:0000256" key="1">
    <source>
        <dbReference type="SAM" id="MobiDB-lite"/>
    </source>
</evidence>
<gene>
    <name evidence="4" type="ORF">POVCU1_048440</name>
    <name evidence="3" type="ORF">POVCU2_0052580</name>
</gene>
<dbReference type="Proteomes" id="UP000078546">
    <property type="component" value="Unassembled WGS sequence"/>
</dbReference>
<name>A0A1A8WAW9_PLAOA</name>
<evidence type="ECO:0000313" key="6">
    <source>
        <dbReference type="Proteomes" id="UP000078560"/>
    </source>
</evidence>